<evidence type="ECO:0000256" key="12">
    <source>
        <dbReference type="ARBA" id="ARBA00023136"/>
    </source>
</evidence>
<feature type="region of interest" description="Disordered" evidence="15">
    <location>
        <begin position="800"/>
        <end position="863"/>
    </location>
</feature>
<dbReference type="Proteomes" id="UP000279271">
    <property type="component" value="Unassembled WGS sequence"/>
</dbReference>
<keyword evidence="8" id="KW-0106">Calcium</keyword>
<evidence type="ECO:0000256" key="7">
    <source>
        <dbReference type="ARBA" id="ARBA00022801"/>
    </source>
</evidence>
<keyword evidence="3" id="KW-1003">Cell membrane</keyword>
<evidence type="ECO:0000256" key="3">
    <source>
        <dbReference type="ARBA" id="ARBA00022475"/>
    </source>
</evidence>
<feature type="transmembrane region" description="Helical" evidence="16">
    <location>
        <begin position="60"/>
        <end position="79"/>
    </location>
</feature>
<evidence type="ECO:0000256" key="15">
    <source>
        <dbReference type="SAM" id="MobiDB-lite"/>
    </source>
</evidence>
<evidence type="ECO:0000256" key="16">
    <source>
        <dbReference type="SAM" id="Phobius"/>
    </source>
</evidence>
<proteinExistence type="predicted"/>
<feature type="transmembrane region" description="Helical" evidence="16">
    <location>
        <begin position="20"/>
        <end position="40"/>
    </location>
</feature>
<comment type="subcellular location">
    <subcellularLocation>
        <location evidence="2">Cell membrane</location>
        <topology evidence="2">Multi-pass membrane protein</topology>
    </subcellularLocation>
</comment>
<keyword evidence="12 16" id="KW-0472">Membrane</keyword>
<feature type="region of interest" description="Disordered" evidence="15">
    <location>
        <begin position="230"/>
        <end position="257"/>
    </location>
</feature>
<dbReference type="InterPro" id="IPR002921">
    <property type="entry name" value="Fungal_lipase-type"/>
</dbReference>
<evidence type="ECO:0000256" key="13">
    <source>
        <dbReference type="ARBA" id="ARBA00024531"/>
    </source>
</evidence>
<keyword evidence="4" id="KW-0597">Phosphoprotein</keyword>
<feature type="transmembrane region" description="Helical" evidence="16">
    <location>
        <begin position="99"/>
        <end position="123"/>
    </location>
</feature>
<reference evidence="19" key="1">
    <citation type="journal article" date="2018" name="Algal Res.">
        <title>Characterization of plant carbon substrate utilization by Auxenochlorella protothecoides.</title>
        <authorList>
            <person name="Vogler B.W."/>
            <person name="Starkenburg S.R."/>
            <person name="Sudasinghe N."/>
            <person name="Schambach J.Y."/>
            <person name="Rollin J.A."/>
            <person name="Pattathil S."/>
            <person name="Barry A.N."/>
        </authorList>
    </citation>
    <scope>NUCLEOTIDE SEQUENCE [LARGE SCALE GENOMIC DNA]</scope>
    <source>
        <strain evidence="19">UTEX 25</strain>
    </source>
</reference>
<comment type="caution">
    <text evidence="18">The sequence shown here is derived from an EMBL/GenBank/DDBJ whole genome shotgun (WGS) entry which is preliminary data.</text>
</comment>
<keyword evidence="11" id="KW-0443">Lipid metabolism</keyword>
<evidence type="ECO:0000256" key="5">
    <source>
        <dbReference type="ARBA" id="ARBA00022692"/>
    </source>
</evidence>
<evidence type="ECO:0000256" key="8">
    <source>
        <dbReference type="ARBA" id="ARBA00022837"/>
    </source>
</evidence>
<evidence type="ECO:0000256" key="11">
    <source>
        <dbReference type="ARBA" id="ARBA00023098"/>
    </source>
</evidence>
<sequence length="1098" mass="118002">MPELRLFNRRWHISTDVLPLLGAFLAVCHVVYFVPILAGAWTVESTGIQYSCNVGTQLRVAVYSLLGLFALSVIVEFSLTSIGLKGGPLEERKRKPIHVLLYMEVALWLTLVVFTAYGTYILASPKVPTSCWDNNPCAYSTEIPAACTGALNAEGVATLSNACQLVVSNMNDFQSCYLEWFTMGIEYTVTSFPNYTYDWDCDANHNFTAEQYSRFLVEAEFGGNVTAYNEAVNSSTDDGNDDSDDADDCTASPRSGSAADIASYNARLKRCGKLAFLLEESFVQMLGIPYDNSSLSTTVPWSPCQNQTCQTLLMAGDECTEWDVLFKLGNPSSRKGFVIGLVWGSWAMLAVTALSVYIAFNSFPDYEDVEGWEGSLKSISRLCCCTALMQQTALDGSDATAQREIALSLKMLFGGIDLDPTDRFLAAFLVSEAQHRQRRRHATAMLEATGLVPAPRSRNRLLGWLGAGGGVRRGRLGGIGPDAVAGGVGAEAVARLPSAGCLGNGDAGMPGLCGGAEKEGAGAPLLPMYRHSILRMDEGDEEEGGCGGAGSDCGSASASGGSPDGGASDAAAPLRPRLRLHATHRYHPMLTPVGLPRHVTRSVGLRAAAAVYTGAQRPVERAVLERARLVSRFAVGAYALQGVVWNRGVRPPACMGNLNMLVKCLRGPLRLEPALRRRNLEAMLGVAGIARGDLLHVSYANAQGGALPYAIALHRESRSVVLALRGTVTMEDLITDLLSAPIDVSEWLPDWVLDANEGGKPLYAHAGIVSSATAVLQDLDEHGLLKELLLARLEHAAGTPADDITEERGACTGPAAQRMSRYASAGPARARGAGAPSPPAGEEDEASWASSGARGGRSGAEPPPLSVARAILRSKRGWRVVVTGHSLGAAVACMLSFQLRDQFPDLECWAFNPPGGLLSWNLSRLARRFCTSVVVGKDVISRLCFSNMKRVVDEMVLSLARCRRPKLKVVGDLLLKRRGGGRREPPQTSCPVHELSDEVLRRLEKYHATSHLHAASQPELYPPGRLIFLRPFKGQGVAHTWDAVWVDAATLMGEGILLAPSMLAHHRMFTLADAFAEVLREGHEAALEELSTDPDTPC</sequence>
<dbReference type="GO" id="GO:0016042">
    <property type="term" value="P:lipid catabolic process"/>
    <property type="evidence" value="ECO:0007669"/>
    <property type="project" value="UniProtKB-KW"/>
</dbReference>
<dbReference type="Pfam" id="PF01764">
    <property type="entry name" value="Lipase_3"/>
    <property type="match status" value="1"/>
</dbReference>
<feature type="compositionally biased region" description="Low complexity" evidence="15">
    <location>
        <begin position="823"/>
        <end position="835"/>
    </location>
</feature>
<dbReference type="PANTHER" id="PTHR45792">
    <property type="entry name" value="DIACYLGLYCEROL LIPASE HOMOLOG-RELATED"/>
    <property type="match status" value="1"/>
</dbReference>
<keyword evidence="5 16" id="KW-0812">Transmembrane</keyword>
<dbReference type="GO" id="GO:0046872">
    <property type="term" value="F:metal ion binding"/>
    <property type="evidence" value="ECO:0007669"/>
    <property type="project" value="UniProtKB-KW"/>
</dbReference>
<dbReference type="InterPro" id="IPR029058">
    <property type="entry name" value="AB_hydrolase_fold"/>
</dbReference>
<evidence type="ECO:0000259" key="17">
    <source>
        <dbReference type="Pfam" id="PF01764"/>
    </source>
</evidence>
<evidence type="ECO:0000256" key="2">
    <source>
        <dbReference type="ARBA" id="ARBA00004651"/>
    </source>
</evidence>
<dbReference type="AlphaFoldDB" id="A0A3M7L6F5"/>
<evidence type="ECO:0000313" key="19">
    <source>
        <dbReference type="Proteomes" id="UP000279271"/>
    </source>
</evidence>
<evidence type="ECO:0000256" key="4">
    <source>
        <dbReference type="ARBA" id="ARBA00022553"/>
    </source>
</evidence>
<feature type="region of interest" description="Disordered" evidence="15">
    <location>
        <begin position="538"/>
        <end position="571"/>
    </location>
</feature>
<feature type="compositionally biased region" description="Low complexity" evidence="15">
    <location>
        <begin position="552"/>
        <end position="571"/>
    </location>
</feature>
<keyword evidence="10 16" id="KW-1133">Transmembrane helix</keyword>
<feature type="domain" description="Fungal lipase-type" evidence="17">
    <location>
        <begin position="871"/>
        <end position="945"/>
    </location>
</feature>
<evidence type="ECO:0000256" key="6">
    <source>
        <dbReference type="ARBA" id="ARBA00022723"/>
    </source>
</evidence>
<keyword evidence="7" id="KW-0378">Hydrolase</keyword>
<dbReference type="SUPFAM" id="SSF53474">
    <property type="entry name" value="alpha/beta-Hydrolases"/>
    <property type="match status" value="1"/>
</dbReference>
<evidence type="ECO:0000313" key="18">
    <source>
        <dbReference type="EMBL" id="RMZ57625.1"/>
    </source>
</evidence>
<evidence type="ECO:0000256" key="9">
    <source>
        <dbReference type="ARBA" id="ARBA00022963"/>
    </source>
</evidence>
<name>A0A3M7L6F5_AUXPR</name>
<dbReference type="Gene3D" id="3.40.50.1820">
    <property type="entry name" value="alpha/beta hydrolase"/>
    <property type="match status" value="1"/>
</dbReference>
<feature type="compositionally biased region" description="Acidic residues" evidence="15">
    <location>
        <begin position="238"/>
        <end position="248"/>
    </location>
</feature>
<feature type="transmembrane region" description="Helical" evidence="16">
    <location>
        <begin position="337"/>
        <end position="360"/>
    </location>
</feature>
<organism evidence="18 19">
    <name type="scientific">Auxenochlorella protothecoides</name>
    <name type="common">Green microalga</name>
    <name type="synonym">Chlorella protothecoides</name>
    <dbReference type="NCBI Taxonomy" id="3075"/>
    <lineage>
        <taxon>Eukaryota</taxon>
        <taxon>Viridiplantae</taxon>
        <taxon>Chlorophyta</taxon>
        <taxon>core chlorophytes</taxon>
        <taxon>Trebouxiophyceae</taxon>
        <taxon>Chlorellales</taxon>
        <taxon>Chlorellaceae</taxon>
        <taxon>Auxenochlorella</taxon>
    </lineage>
</organism>
<keyword evidence="9" id="KW-0442">Lipid degradation</keyword>
<comment type="catalytic activity">
    <reaction evidence="13">
        <text>a 1,2-diacyl-sn-glycerol + H2O = a 2-acylglycerol + a fatty acid + H(+)</text>
        <dbReference type="Rhea" id="RHEA:33275"/>
        <dbReference type="ChEBI" id="CHEBI:15377"/>
        <dbReference type="ChEBI" id="CHEBI:15378"/>
        <dbReference type="ChEBI" id="CHEBI:17389"/>
        <dbReference type="ChEBI" id="CHEBI:17815"/>
        <dbReference type="ChEBI" id="CHEBI:28868"/>
        <dbReference type="EC" id="3.1.1.116"/>
    </reaction>
    <physiologicalReaction direction="left-to-right" evidence="13">
        <dbReference type="Rhea" id="RHEA:33276"/>
    </physiologicalReaction>
</comment>
<dbReference type="EMBL" id="QOKY01000126">
    <property type="protein sequence ID" value="RMZ57625.1"/>
    <property type="molecule type" value="Genomic_DNA"/>
</dbReference>
<evidence type="ECO:0000256" key="10">
    <source>
        <dbReference type="ARBA" id="ARBA00022989"/>
    </source>
</evidence>
<protein>
    <recommendedName>
        <fullName evidence="14">sn-1-specific diacylglycerol lipase</fullName>
        <ecNumber evidence="14">3.1.1.116</ecNumber>
    </recommendedName>
</protein>
<dbReference type="EC" id="3.1.1.116" evidence="14"/>
<comment type="cofactor">
    <cofactor evidence="1">
        <name>Ca(2+)</name>
        <dbReference type="ChEBI" id="CHEBI:29108"/>
    </cofactor>
</comment>
<gene>
    <name evidence="18" type="ORF">APUTEX25_001825</name>
</gene>
<dbReference type="InterPro" id="IPR052214">
    <property type="entry name" value="DAG_Lipase-Related"/>
</dbReference>
<evidence type="ECO:0000256" key="1">
    <source>
        <dbReference type="ARBA" id="ARBA00001913"/>
    </source>
</evidence>
<dbReference type="GO" id="GO:0005886">
    <property type="term" value="C:plasma membrane"/>
    <property type="evidence" value="ECO:0007669"/>
    <property type="project" value="UniProtKB-SubCell"/>
</dbReference>
<accession>A0A3M7L6F5</accession>
<keyword evidence="6" id="KW-0479">Metal-binding</keyword>
<dbReference type="GO" id="GO:0016298">
    <property type="term" value="F:lipase activity"/>
    <property type="evidence" value="ECO:0007669"/>
    <property type="project" value="TreeGrafter"/>
</dbReference>
<evidence type="ECO:0000256" key="14">
    <source>
        <dbReference type="ARBA" id="ARBA00026104"/>
    </source>
</evidence>
<dbReference type="PANTHER" id="PTHR45792:SF8">
    <property type="entry name" value="DIACYLGLYCEROL LIPASE-ALPHA"/>
    <property type="match status" value="1"/>
</dbReference>